<keyword evidence="1" id="KW-0732">Signal</keyword>
<proteinExistence type="predicted"/>
<name>A0ABV6MY47_9PSEU</name>
<evidence type="ECO:0000259" key="2">
    <source>
        <dbReference type="SMART" id="SM00458"/>
    </source>
</evidence>
<dbReference type="InterPro" id="IPR035992">
    <property type="entry name" value="Ricin_B-like_lectins"/>
</dbReference>
<dbReference type="SUPFAM" id="SSF50370">
    <property type="entry name" value="Ricin B-like lectins"/>
    <property type="match status" value="1"/>
</dbReference>
<evidence type="ECO:0000256" key="1">
    <source>
        <dbReference type="SAM" id="SignalP"/>
    </source>
</evidence>
<organism evidence="3 4">
    <name type="scientific">Kutzneria chonburiensis</name>
    <dbReference type="NCBI Taxonomy" id="1483604"/>
    <lineage>
        <taxon>Bacteria</taxon>
        <taxon>Bacillati</taxon>
        <taxon>Actinomycetota</taxon>
        <taxon>Actinomycetes</taxon>
        <taxon>Pseudonocardiales</taxon>
        <taxon>Pseudonocardiaceae</taxon>
        <taxon>Kutzneria</taxon>
    </lineage>
</organism>
<feature type="chain" id="PRO_5045415964" evidence="1">
    <location>
        <begin position="27"/>
        <end position="185"/>
    </location>
</feature>
<evidence type="ECO:0000313" key="4">
    <source>
        <dbReference type="Proteomes" id="UP001589810"/>
    </source>
</evidence>
<gene>
    <name evidence="3" type="ORF">ACFFH7_27285</name>
</gene>
<evidence type="ECO:0000313" key="3">
    <source>
        <dbReference type="EMBL" id="MFC0545241.1"/>
    </source>
</evidence>
<feature type="signal peptide" evidence="1">
    <location>
        <begin position="1"/>
        <end position="26"/>
    </location>
</feature>
<feature type="domain" description="Ricin B lectin" evidence="2">
    <location>
        <begin position="44"/>
        <end position="184"/>
    </location>
</feature>
<comment type="caution">
    <text evidence="3">The sequence shown here is derived from an EMBL/GenBank/DDBJ whole genome shotgun (WGS) entry which is preliminary data.</text>
</comment>
<dbReference type="CDD" id="cd00161">
    <property type="entry name" value="beta-trefoil_Ricin-like"/>
    <property type="match status" value="1"/>
</dbReference>
<dbReference type="Pfam" id="PF14200">
    <property type="entry name" value="RicinB_lectin_2"/>
    <property type="match status" value="1"/>
</dbReference>
<dbReference type="Gene3D" id="2.80.10.50">
    <property type="match status" value="1"/>
</dbReference>
<dbReference type="Proteomes" id="UP001589810">
    <property type="component" value="Unassembled WGS sequence"/>
</dbReference>
<protein>
    <submittedName>
        <fullName evidence="3">RICIN domain-containing protein</fullName>
    </submittedName>
</protein>
<sequence length="185" mass="20142">MKVVTRIVAAMFAVASLCASAQYANAETSTNQTPVSLQQLKAAPAAVYRIHNNNNSGTKCAAIPGASKAQGERVIQLGCGTWPDHYWYFVDAGNGLYKIVNNNSNMCLAIPGASKAQGEGVIQWPCGNWPDHYWYFVDAGNSRYRIVNNNSNMCLAVPGASGSDGVQLIQWPCGDWPDHFWYFTS</sequence>
<accession>A0ABV6MY47</accession>
<dbReference type="RefSeq" id="WP_273934949.1">
    <property type="nucleotide sequence ID" value="NZ_CP097263.1"/>
</dbReference>
<dbReference type="EMBL" id="JBHLUD010000009">
    <property type="protein sequence ID" value="MFC0545241.1"/>
    <property type="molecule type" value="Genomic_DNA"/>
</dbReference>
<keyword evidence="4" id="KW-1185">Reference proteome</keyword>
<reference evidence="3 4" key="1">
    <citation type="submission" date="2024-09" db="EMBL/GenBank/DDBJ databases">
        <authorList>
            <person name="Sun Q."/>
            <person name="Mori K."/>
        </authorList>
    </citation>
    <scope>NUCLEOTIDE SEQUENCE [LARGE SCALE GENOMIC DNA]</scope>
    <source>
        <strain evidence="3 4">TBRC 1432</strain>
    </source>
</reference>
<dbReference type="InterPro" id="IPR000772">
    <property type="entry name" value="Ricin_B_lectin"/>
</dbReference>
<dbReference type="PROSITE" id="PS50231">
    <property type="entry name" value="RICIN_B_LECTIN"/>
    <property type="match status" value="1"/>
</dbReference>
<dbReference type="SMART" id="SM00458">
    <property type="entry name" value="RICIN"/>
    <property type="match status" value="1"/>
</dbReference>